<comment type="caution">
    <text evidence="4">The sequence shown here is derived from an EMBL/GenBank/DDBJ whole genome shotgun (WGS) entry which is preliminary data.</text>
</comment>
<dbReference type="GO" id="GO:0016881">
    <property type="term" value="F:acid-amino acid ligase activity"/>
    <property type="evidence" value="ECO:0007669"/>
    <property type="project" value="InterPro"/>
</dbReference>
<feature type="active site" evidence="1">
    <location>
        <position position="356"/>
    </location>
</feature>
<dbReference type="GO" id="GO:0071555">
    <property type="term" value="P:cell wall organization"/>
    <property type="evidence" value="ECO:0007669"/>
    <property type="project" value="UniProtKB-KW"/>
</dbReference>
<dbReference type="InterPro" id="IPR043703">
    <property type="entry name" value="Lipid_II_synth_MurT"/>
</dbReference>
<sequence>MHMTQTPRIPLRSRVALAAGAGARTASRLLGRGSGGMIGGEVALRLSPTVLADLASRIPSAVITGTNGKSTTTRMVRAALQTRGSVASNTNGDNMTSGVITAFMNTRTASAAALEVDEMHVPSVAAAVRPHVFVYLNLSRDQLDRVGEIGAVERRLREGAAAHPGAVVVANCDDPLIVSAACDNPNVVWVAAGGGWGGDSAAYPRGGRVVREEGSWHLIPSRPGEELPALASRPEPDWWLTDVDLRPEGPRATLNGPDGTAVPLVLALPGRANLGNAAQAVAAAVAMGVDAEAAARAVSGVDEVAGRYSTHDVDGRLARLMLAKNPAGWQEAMTMIDPRVDQVVIAVNGQVPDGQDLSWLWDVDFAALDAQGRRVVACGERGADLAVRLEYAGIHCQLAPLPMDALALCRPGKVEMLLNYTAMRDFKTVLGEKGARR</sequence>
<comment type="function">
    <text evidence="1">The lipid II isoglutaminyl synthase complex catalyzes the formation of alpha-D-isoglutamine in the cell wall lipid II stem peptide. The MurT subunit catalyzes the ATP-dependent amidation of D-glutamate residue of lipid II, converting it to an isoglutamine residue.</text>
</comment>
<comment type="similarity">
    <text evidence="1">Belongs to the MurCDEF family. MurT subfamily.</text>
</comment>
<keyword evidence="1" id="KW-0573">Peptidoglycan synthesis</keyword>
<organism evidence="4 5">
    <name type="scientific">Schaalia georgiae F0490</name>
    <dbReference type="NCBI Taxonomy" id="1125717"/>
    <lineage>
        <taxon>Bacteria</taxon>
        <taxon>Bacillati</taxon>
        <taxon>Actinomycetota</taxon>
        <taxon>Actinomycetes</taxon>
        <taxon>Actinomycetales</taxon>
        <taxon>Actinomycetaceae</taxon>
        <taxon>Schaalia</taxon>
    </lineage>
</organism>
<dbReference type="GO" id="GO:0005524">
    <property type="term" value="F:ATP binding"/>
    <property type="evidence" value="ECO:0007669"/>
    <property type="project" value="UniProtKB-UniRule"/>
</dbReference>
<comment type="pathway">
    <text evidence="1">Cell wall biogenesis; peptidoglycan biosynthesis.</text>
</comment>
<keyword evidence="1" id="KW-0479">Metal-binding</keyword>
<dbReference type="PANTHER" id="PTHR23135">
    <property type="entry name" value="MUR LIGASE FAMILY MEMBER"/>
    <property type="match status" value="1"/>
</dbReference>
<dbReference type="Pfam" id="PF08245">
    <property type="entry name" value="Mur_ligase_M"/>
    <property type="match status" value="1"/>
</dbReference>
<dbReference type="EMBL" id="AKFS01000214">
    <property type="protein sequence ID" value="EJF42476.1"/>
    <property type="molecule type" value="Genomic_DNA"/>
</dbReference>
<dbReference type="GO" id="GO:0009252">
    <property type="term" value="P:peptidoglycan biosynthetic process"/>
    <property type="evidence" value="ECO:0007669"/>
    <property type="project" value="UniProtKB-UniRule"/>
</dbReference>
<feature type="domain" description="Mur ligase central" evidence="2">
    <location>
        <begin position="63"/>
        <end position="186"/>
    </location>
</feature>
<evidence type="ECO:0000313" key="4">
    <source>
        <dbReference type="EMBL" id="EJF42476.1"/>
    </source>
</evidence>
<dbReference type="PATRIC" id="fig|1125717.3.peg.1320"/>
<comment type="catalytic activity">
    <reaction evidence="1">
        <text>beta-D-GlcNAc-(1-&gt;4)-Mur2Ac(oyl-L-Ala-gamma-D-Glu-L-Lys-D-Ala-D-Ala)-di-trans,octa-cis-undecaprenyl diphosphate + ATP = beta-D-GlcNAc-(1-&gt;4)-Mur2Ac(oyl-L-Ala-gamma-D-O-P-Glu-L-Lys-D-Ala-D-Ala)-di-trans,octa-cis-undecaprenyl diphosphate + ADP</text>
        <dbReference type="Rhea" id="RHEA:59488"/>
        <dbReference type="ChEBI" id="CHEBI:30616"/>
        <dbReference type="ChEBI" id="CHEBI:60033"/>
        <dbReference type="ChEBI" id="CHEBI:143132"/>
        <dbReference type="ChEBI" id="CHEBI:456216"/>
    </reaction>
</comment>
<proteinExistence type="inferred from homology"/>
<gene>
    <name evidence="1" type="primary">murT</name>
    <name evidence="4" type="ORF">HMPREF1317_2314</name>
</gene>
<dbReference type="EC" id="6.3.5.13" evidence="1"/>
<reference evidence="4 5" key="1">
    <citation type="submission" date="2012-05" db="EMBL/GenBank/DDBJ databases">
        <authorList>
            <person name="Harkins D.M."/>
            <person name="Madupu R."/>
            <person name="Durkin A.S."/>
            <person name="Torralba M."/>
            <person name="Methe B."/>
            <person name="Sutton G.G."/>
            <person name="Nelson K.E."/>
        </authorList>
    </citation>
    <scope>NUCLEOTIDE SEQUENCE [LARGE SCALE GENOMIC DNA]</scope>
    <source>
        <strain evidence="4 5">F0490</strain>
    </source>
</reference>
<dbReference type="UniPathway" id="UPA00219"/>
<comment type="caution">
    <text evidence="1">Lacks conserved residue(s) required for the propagation of feature annotation.</text>
</comment>
<name>J0X1K5_9ACTO</name>
<dbReference type="SUPFAM" id="SSF53623">
    <property type="entry name" value="MurD-like peptide ligases, catalytic domain"/>
    <property type="match status" value="1"/>
</dbReference>
<comment type="catalytic activity">
    <reaction evidence="1">
        <text>beta-D-GlcNAc-(1-&gt;4)-Mur2Ac(oyl-L-Ala-gamma-D-Glu-L-Lys-D-Ala-D-Ala)-di-trans,octa-cis-undecaprenyl diphosphate + L-glutamine + ATP + H2O = beta-D-GlcNAc-(1-&gt;4)-Mur2Ac(oyl-L-Ala-D-isoglutaminyl-L-Lys-D-Ala-D-Ala)-di-trans,octa-cis-undecaprenyl diphosphate + L-glutamate + ADP + phosphate + H(+)</text>
        <dbReference type="Rhea" id="RHEA:57928"/>
        <dbReference type="ChEBI" id="CHEBI:15377"/>
        <dbReference type="ChEBI" id="CHEBI:15378"/>
        <dbReference type="ChEBI" id="CHEBI:29985"/>
        <dbReference type="ChEBI" id="CHEBI:30616"/>
        <dbReference type="ChEBI" id="CHEBI:43474"/>
        <dbReference type="ChEBI" id="CHEBI:58359"/>
        <dbReference type="ChEBI" id="CHEBI:60033"/>
        <dbReference type="ChEBI" id="CHEBI:62233"/>
        <dbReference type="ChEBI" id="CHEBI:456216"/>
        <dbReference type="EC" id="6.3.5.13"/>
    </reaction>
</comment>
<accession>J0X1K5</accession>
<keyword evidence="1" id="KW-0961">Cell wall biogenesis/degradation</keyword>
<dbReference type="Proteomes" id="UP000004578">
    <property type="component" value="Unassembled WGS sequence"/>
</dbReference>
<keyword evidence="1" id="KW-0133">Cell shape</keyword>
<comment type="catalytic activity">
    <reaction evidence="1">
        <text>beta-D-GlcNAc-(1-&gt;4)-Mur2Ac(oyl-L-Ala-gamma-D-O-P-Glu-L-Lys-D-Ala-D-Ala)-di-trans,octa-cis-undecaprenyl diphosphate + NH4(+) = beta-D-GlcNAc-(1-&gt;4)-Mur2Ac(oyl-L-Ala-D-isoglutaminyl-L-Lys-D-Ala-D-Ala)-di-trans,octa-cis-undecaprenyl diphosphate + phosphate + H(+)</text>
        <dbReference type="Rhea" id="RHEA:57932"/>
        <dbReference type="ChEBI" id="CHEBI:15378"/>
        <dbReference type="ChEBI" id="CHEBI:28938"/>
        <dbReference type="ChEBI" id="CHEBI:43474"/>
        <dbReference type="ChEBI" id="CHEBI:62233"/>
        <dbReference type="ChEBI" id="CHEBI:143132"/>
    </reaction>
</comment>
<dbReference type="InterPro" id="IPR036565">
    <property type="entry name" value="Mur-like_cat_sf"/>
</dbReference>
<feature type="domain" description="Lipid II isoglutaminyl synthase (glutamine-hydrolyzing) subunit MurT C-terminal" evidence="3">
    <location>
        <begin position="322"/>
        <end position="423"/>
    </location>
</feature>
<comment type="subunit">
    <text evidence="1">Forms a heterodimer with GatD.</text>
</comment>
<dbReference type="GO" id="GO:0140282">
    <property type="term" value="F:carbon-nitrogen ligase activity on lipid II"/>
    <property type="evidence" value="ECO:0007669"/>
    <property type="project" value="UniProtKB-UniRule"/>
</dbReference>
<protein>
    <recommendedName>
        <fullName evidence="1">Lipid II isoglutaminyl synthase (glutamine-hydrolyzing) subunit MurT</fullName>
        <ecNumber evidence="1">6.3.5.13</ecNumber>
    </recommendedName>
</protein>
<dbReference type="InterPro" id="IPR013221">
    <property type="entry name" value="Mur_ligase_cen"/>
</dbReference>
<evidence type="ECO:0000256" key="1">
    <source>
        <dbReference type="HAMAP-Rule" id="MF_02214"/>
    </source>
</evidence>
<dbReference type="Gene3D" id="3.40.1190.10">
    <property type="entry name" value="Mur-like, catalytic domain"/>
    <property type="match status" value="1"/>
</dbReference>
<dbReference type="Pfam" id="PF08353">
    <property type="entry name" value="MurT_C"/>
    <property type="match status" value="1"/>
</dbReference>
<dbReference type="InterPro" id="IPR013564">
    <property type="entry name" value="MurT_C"/>
</dbReference>
<dbReference type="GO" id="GO:0046872">
    <property type="term" value="F:metal ion binding"/>
    <property type="evidence" value="ECO:0007669"/>
    <property type="project" value="UniProtKB-KW"/>
</dbReference>
<evidence type="ECO:0000259" key="3">
    <source>
        <dbReference type="Pfam" id="PF08353"/>
    </source>
</evidence>
<dbReference type="PANTHER" id="PTHR23135:SF7">
    <property type="entry name" value="LIPID II ISOGLUTAMINYL SYNTHASE (GLUTAMINE-HYDROLYZING) SUBUNIT MURT"/>
    <property type="match status" value="1"/>
</dbReference>
<keyword evidence="1" id="KW-0067">ATP-binding</keyword>
<evidence type="ECO:0000259" key="2">
    <source>
        <dbReference type="Pfam" id="PF08245"/>
    </source>
</evidence>
<keyword evidence="5" id="KW-1185">Reference proteome</keyword>
<dbReference type="HAMAP" id="MF_02214">
    <property type="entry name" value="Lipid_II_synth_MurT"/>
    <property type="match status" value="1"/>
</dbReference>
<keyword evidence="1" id="KW-0547">Nucleotide-binding</keyword>
<keyword evidence="1" id="KW-0436">Ligase</keyword>
<dbReference type="AlphaFoldDB" id="J0X1K5"/>
<evidence type="ECO:0000313" key="5">
    <source>
        <dbReference type="Proteomes" id="UP000004578"/>
    </source>
</evidence>
<dbReference type="GO" id="GO:0008360">
    <property type="term" value="P:regulation of cell shape"/>
    <property type="evidence" value="ECO:0007669"/>
    <property type="project" value="UniProtKB-KW"/>
</dbReference>